<proteinExistence type="predicted"/>
<dbReference type="Gene3D" id="3.40.50.2300">
    <property type="match status" value="1"/>
</dbReference>
<keyword evidence="4" id="KW-1185">Reference proteome</keyword>
<dbReference type="PROSITE" id="PS50110">
    <property type="entry name" value="RESPONSE_REGULATORY"/>
    <property type="match status" value="1"/>
</dbReference>
<gene>
    <name evidence="3" type="ORF">ACFS1K_08935</name>
</gene>
<keyword evidence="1" id="KW-0597">Phosphoprotein</keyword>
<protein>
    <submittedName>
        <fullName evidence="3">Response regulator</fullName>
    </submittedName>
</protein>
<dbReference type="InterPro" id="IPR011006">
    <property type="entry name" value="CheY-like_superfamily"/>
</dbReference>
<feature type="modified residue" description="4-aspartylphosphate" evidence="1">
    <location>
        <position position="60"/>
    </location>
</feature>
<dbReference type="InterPro" id="IPR052893">
    <property type="entry name" value="TCS_response_regulator"/>
</dbReference>
<evidence type="ECO:0000313" key="3">
    <source>
        <dbReference type="EMBL" id="MFD2789885.1"/>
    </source>
</evidence>
<evidence type="ECO:0000256" key="1">
    <source>
        <dbReference type="PROSITE-ProRule" id="PRU00169"/>
    </source>
</evidence>
<evidence type="ECO:0000259" key="2">
    <source>
        <dbReference type="PROSITE" id="PS50110"/>
    </source>
</evidence>
<dbReference type="Pfam" id="PF00072">
    <property type="entry name" value="Response_reg"/>
    <property type="match status" value="1"/>
</dbReference>
<dbReference type="SMART" id="SM00448">
    <property type="entry name" value="REC"/>
    <property type="match status" value="1"/>
</dbReference>
<reference evidence="4" key="1">
    <citation type="journal article" date="2019" name="Int. J. Syst. Evol. Microbiol.">
        <title>The Global Catalogue of Microorganisms (GCM) 10K type strain sequencing project: providing services to taxonomists for standard genome sequencing and annotation.</title>
        <authorList>
            <consortium name="The Broad Institute Genomics Platform"/>
            <consortium name="The Broad Institute Genome Sequencing Center for Infectious Disease"/>
            <person name="Wu L."/>
            <person name="Ma J."/>
        </authorList>
    </citation>
    <scope>NUCLEOTIDE SEQUENCE [LARGE SCALE GENOMIC DNA]</scope>
    <source>
        <strain evidence="4">KCTC 52924</strain>
    </source>
</reference>
<name>A0ABW5VEZ9_9FLAO</name>
<comment type="caution">
    <text evidence="3">The sequence shown here is derived from an EMBL/GenBank/DDBJ whole genome shotgun (WGS) entry which is preliminary data.</text>
</comment>
<dbReference type="PANTHER" id="PTHR44520:SF2">
    <property type="entry name" value="RESPONSE REGULATOR RCP1"/>
    <property type="match status" value="1"/>
</dbReference>
<dbReference type="SUPFAM" id="SSF52172">
    <property type="entry name" value="CheY-like"/>
    <property type="match status" value="1"/>
</dbReference>
<dbReference type="Proteomes" id="UP001597532">
    <property type="component" value="Unassembled WGS sequence"/>
</dbReference>
<dbReference type="InterPro" id="IPR001789">
    <property type="entry name" value="Sig_transdc_resp-reg_receiver"/>
</dbReference>
<sequence>MKTISHILLADDDPDDCMFFREALEALSFSTQLTFVKNGEELIELLSKKTAKLPDILFMDLNMPRKSGIQCLSEIKNNQRLQNIPVVIISTSYDCTIADGLYHSGASYYIQKPIGFSQLQNLISLAVELVTKENILRPERINFLLEQNI</sequence>
<dbReference type="EMBL" id="JBHUOK010000029">
    <property type="protein sequence ID" value="MFD2789885.1"/>
    <property type="molecule type" value="Genomic_DNA"/>
</dbReference>
<feature type="domain" description="Response regulatory" evidence="2">
    <location>
        <begin position="6"/>
        <end position="127"/>
    </location>
</feature>
<evidence type="ECO:0000313" key="4">
    <source>
        <dbReference type="Proteomes" id="UP001597532"/>
    </source>
</evidence>
<accession>A0ABW5VEZ9</accession>
<organism evidence="3 4">
    <name type="scientific">Arenibacter antarcticus</name>
    <dbReference type="NCBI Taxonomy" id="2040469"/>
    <lineage>
        <taxon>Bacteria</taxon>
        <taxon>Pseudomonadati</taxon>
        <taxon>Bacteroidota</taxon>
        <taxon>Flavobacteriia</taxon>
        <taxon>Flavobacteriales</taxon>
        <taxon>Flavobacteriaceae</taxon>
        <taxon>Arenibacter</taxon>
    </lineage>
</organism>
<dbReference type="RefSeq" id="WP_251807692.1">
    <property type="nucleotide sequence ID" value="NZ_CP166679.1"/>
</dbReference>
<dbReference type="PANTHER" id="PTHR44520">
    <property type="entry name" value="RESPONSE REGULATOR RCP1-RELATED"/>
    <property type="match status" value="1"/>
</dbReference>
<dbReference type="CDD" id="cd17557">
    <property type="entry name" value="REC_Rcp-like"/>
    <property type="match status" value="1"/>
</dbReference>